<proteinExistence type="predicted"/>
<dbReference type="PATRIC" id="fig|159743.3.peg.1046"/>
<name>A0A0D7X627_9BACL</name>
<gene>
    <name evidence="2" type="ORF">QD47_04880</name>
</gene>
<evidence type="ECO:0000313" key="2">
    <source>
        <dbReference type="EMBL" id="KJD46840.1"/>
    </source>
</evidence>
<dbReference type="RefSeq" id="WP_044645053.1">
    <property type="nucleotide sequence ID" value="NZ_JTHP01000005.1"/>
</dbReference>
<keyword evidence="3" id="KW-1185">Reference proteome</keyword>
<sequence length="99" mass="10899">MRIKRTLSLAALSLALTASFSTAAVFADAPTNAPKSHDVSPNLESRPFDEVFYYPVGWGIQKVITNHKTEDGYVGTIIMVSYEIKDGIVAVRYQGTVYK</sequence>
<feature type="signal peptide" evidence="1">
    <location>
        <begin position="1"/>
        <end position="23"/>
    </location>
</feature>
<feature type="chain" id="PRO_5039427169" description="DUF3889 domain-containing protein" evidence="1">
    <location>
        <begin position="24"/>
        <end position="99"/>
    </location>
</feature>
<dbReference type="OrthoDB" id="9887385at2"/>
<keyword evidence="1" id="KW-0732">Signal</keyword>
<protein>
    <recommendedName>
        <fullName evidence="4">DUF3889 domain-containing protein</fullName>
    </recommendedName>
</protein>
<reference evidence="2 3" key="1">
    <citation type="submission" date="2014-11" db="EMBL/GenBank/DDBJ databases">
        <title>Draft Genome Sequences of Paenibacillus polymyxa NRRL B-30509 and Paenibacillus terrae NRRL B-30644, Strains from a Poultry Environment that Produce Tridecaptin A and Paenicidins.</title>
        <authorList>
            <person name="van Belkum M.J."/>
            <person name="Lohans C.T."/>
            <person name="Vederas J.C."/>
        </authorList>
    </citation>
    <scope>NUCLEOTIDE SEQUENCE [LARGE SCALE GENOMIC DNA]</scope>
    <source>
        <strain evidence="2 3">NRRL B-30644</strain>
    </source>
</reference>
<dbReference type="Proteomes" id="UP000032534">
    <property type="component" value="Unassembled WGS sequence"/>
</dbReference>
<accession>A0A0D7X627</accession>
<evidence type="ECO:0008006" key="4">
    <source>
        <dbReference type="Google" id="ProtNLM"/>
    </source>
</evidence>
<dbReference type="EMBL" id="JTHP01000005">
    <property type="protein sequence ID" value="KJD46840.1"/>
    <property type="molecule type" value="Genomic_DNA"/>
</dbReference>
<evidence type="ECO:0000313" key="3">
    <source>
        <dbReference type="Proteomes" id="UP000032534"/>
    </source>
</evidence>
<dbReference type="AlphaFoldDB" id="A0A0D7X627"/>
<comment type="caution">
    <text evidence="2">The sequence shown here is derived from an EMBL/GenBank/DDBJ whole genome shotgun (WGS) entry which is preliminary data.</text>
</comment>
<evidence type="ECO:0000256" key="1">
    <source>
        <dbReference type="SAM" id="SignalP"/>
    </source>
</evidence>
<organism evidence="2 3">
    <name type="scientific">Paenibacillus terrae</name>
    <dbReference type="NCBI Taxonomy" id="159743"/>
    <lineage>
        <taxon>Bacteria</taxon>
        <taxon>Bacillati</taxon>
        <taxon>Bacillota</taxon>
        <taxon>Bacilli</taxon>
        <taxon>Bacillales</taxon>
        <taxon>Paenibacillaceae</taxon>
        <taxon>Paenibacillus</taxon>
    </lineage>
</organism>